<evidence type="ECO:0000256" key="3">
    <source>
        <dbReference type="ARBA" id="ARBA00023163"/>
    </source>
</evidence>
<keyword evidence="1" id="KW-0805">Transcription regulation</keyword>
<dbReference type="OrthoDB" id="5293556at2"/>
<dbReference type="STRING" id="415747.SAMN03097708_00312"/>
<accession>A0A1G5PKH1</accession>
<evidence type="ECO:0000259" key="5">
    <source>
        <dbReference type="PROSITE" id="PS50977"/>
    </source>
</evidence>
<gene>
    <name evidence="6" type="ORF">SAMN03097708_00312</name>
</gene>
<dbReference type="GO" id="GO:0000976">
    <property type="term" value="F:transcription cis-regulatory region binding"/>
    <property type="evidence" value="ECO:0007669"/>
    <property type="project" value="TreeGrafter"/>
</dbReference>
<dbReference type="Proteomes" id="UP000199648">
    <property type="component" value="Unassembled WGS sequence"/>
</dbReference>
<reference evidence="6 7" key="1">
    <citation type="submission" date="2016-10" db="EMBL/GenBank/DDBJ databases">
        <authorList>
            <person name="de Groot N.N."/>
        </authorList>
    </citation>
    <scope>NUCLEOTIDE SEQUENCE [LARGE SCALE GENOMIC DNA]</scope>
    <source>
        <strain evidence="6 7">HLD2</strain>
    </source>
</reference>
<dbReference type="SUPFAM" id="SSF46689">
    <property type="entry name" value="Homeodomain-like"/>
    <property type="match status" value="1"/>
</dbReference>
<keyword evidence="7" id="KW-1185">Reference proteome</keyword>
<evidence type="ECO:0000256" key="4">
    <source>
        <dbReference type="PROSITE-ProRule" id="PRU00335"/>
    </source>
</evidence>
<dbReference type="PANTHER" id="PTHR30055">
    <property type="entry name" value="HTH-TYPE TRANSCRIPTIONAL REGULATOR RUTR"/>
    <property type="match status" value="1"/>
</dbReference>
<dbReference type="Pfam" id="PF17932">
    <property type="entry name" value="TetR_C_24"/>
    <property type="match status" value="1"/>
</dbReference>
<dbReference type="InterPro" id="IPR036271">
    <property type="entry name" value="Tet_transcr_reg_TetR-rel_C_sf"/>
</dbReference>
<feature type="DNA-binding region" description="H-T-H motif" evidence="4">
    <location>
        <begin position="29"/>
        <end position="48"/>
    </location>
</feature>
<dbReference type="AlphaFoldDB" id="A0A1G5PKH1"/>
<dbReference type="InterPro" id="IPR009057">
    <property type="entry name" value="Homeodomain-like_sf"/>
</dbReference>
<dbReference type="EMBL" id="FMWD01000001">
    <property type="protein sequence ID" value="SCZ49992.1"/>
    <property type="molecule type" value="Genomic_DNA"/>
</dbReference>
<dbReference type="InterPro" id="IPR050109">
    <property type="entry name" value="HTH-type_TetR-like_transc_reg"/>
</dbReference>
<evidence type="ECO:0000256" key="2">
    <source>
        <dbReference type="ARBA" id="ARBA00023125"/>
    </source>
</evidence>
<dbReference type="RefSeq" id="WP_092991887.1">
    <property type="nucleotide sequence ID" value="NZ_FMWD01000001.1"/>
</dbReference>
<evidence type="ECO:0000313" key="7">
    <source>
        <dbReference type="Proteomes" id="UP000199648"/>
    </source>
</evidence>
<dbReference type="PANTHER" id="PTHR30055:SF240">
    <property type="entry name" value="HTH-TYPE TRANSCRIPTIONAL REGULATOR ACRR"/>
    <property type="match status" value="1"/>
</dbReference>
<dbReference type="Pfam" id="PF00440">
    <property type="entry name" value="TetR_N"/>
    <property type="match status" value="1"/>
</dbReference>
<proteinExistence type="predicted"/>
<organism evidence="6 7">
    <name type="scientific">Thiohalomonas denitrificans</name>
    <dbReference type="NCBI Taxonomy" id="415747"/>
    <lineage>
        <taxon>Bacteria</taxon>
        <taxon>Pseudomonadati</taxon>
        <taxon>Pseudomonadota</taxon>
        <taxon>Gammaproteobacteria</taxon>
        <taxon>Thiohalomonadales</taxon>
        <taxon>Thiohalomonadaceae</taxon>
        <taxon>Thiohalomonas</taxon>
    </lineage>
</organism>
<dbReference type="PRINTS" id="PR00455">
    <property type="entry name" value="HTHTETR"/>
</dbReference>
<keyword evidence="2 4" id="KW-0238">DNA-binding</keyword>
<dbReference type="InterPro" id="IPR041490">
    <property type="entry name" value="KstR2_TetR_C"/>
</dbReference>
<dbReference type="SUPFAM" id="SSF48498">
    <property type="entry name" value="Tetracyclin repressor-like, C-terminal domain"/>
    <property type="match status" value="1"/>
</dbReference>
<dbReference type="GO" id="GO:0003700">
    <property type="term" value="F:DNA-binding transcription factor activity"/>
    <property type="evidence" value="ECO:0007669"/>
    <property type="project" value="TreeGrafter"/>
</dbReference>
<keyword evidence="3" id="KW-0804">Transcription</keyword>
<dbReference type="InterPro" id="IPR001647">
    <property type="entry name" value="HTH_TetR"/>
</dbReference>
<protein>
    <submittedName>
        <fullName evidence="6">Transcriptional regulator, TetR family</fullName>
    </submittedName>
</protein>
<evidence type="ECO:0000313" key="6">
    <source>
        <dbReference type="EMBL" id="SCZ49992.1"/>
    </source>
</evidence>
<evidence type="ECO:0000256" key="1">
    <source>
        <dbReference type="ARBA" id="ARBA00023015"/>
    </source>
</evidence>
<dbReference type="PROSITE" id="PS50977">
    <property type="entry name" value="HTH_TETR_2"/>
    <property type="match status" value="1"/>
</dbReference>
<name>A0A1G5PKH1_9GAMM</name>
<sequence length="197" mass="22385">MGKPTEERRQEIIEATLELAGERGVKKVTTQAIADKVKIAQPTVFRHFKSRDAIFSAAIGFIAERLFQVLEGDFAGKAPPDQRLQQLIRRQLAFIGSARGLPRLLFSDRLHLESPQLKRTVRTVMERYIARIEALLQEGMESGCFRSDLAPDVVASWIAALVQGLVMRWSIYDFDFPLEDKADEVWAFIEPALKDNR</sequence>
<dbReference type="Gene3D" id="1.10.357.10">
    <property type="entry name" value="Tetracycline Repressor, domain 2"/>
    <property type="match status" value="1"/>
</dbReference>
<feature type="domain" description="HTH tetR-type" evidence="5">
    <location>
        <begin position="6"/>
        <end position="66"/>
    </location>
</feature>